<evidence type="ECO:0000313" key="2">
    <source>
        <dbReference type="Proteomes" id="UP000822184"/>
    </source>
</evidence>
<gene>
    <name evidence="1" type="ORF">BCD95_005717</name>
</gene>
<evidence type="ECO:0000313" key="1">
    <source>
        <dbReference type="EMBL" id="NSB17458.1"/>
    </source>
</evidence>
<accession>A0AAE5HAH5</accession>
<protein>
    <submittedName>
        <fullName evidence="1">Uncharacterized protein</fullName>
    </submittedName>
</protein>
<dbReference type="EMBL" id="JABTDW010000001">
    <property type="protein sequence ID" value="NSB17458.1"/>
    <property type="molecule type" value="Genomic_DNA"/>
</dbReference>
<sequence>MLKQVNTNIMQIEAKDIVAGIEIKDGNFKRYKGSLDYSLDAIKIDELDKKAFYQVKDKQYSDSVISVKFKYSVKNESGKTIKKTKALREDLYENGFDIDFINKDGIIEKVHFVRFKRSSGSSRVGKCLFIRKDLYEPMMIWSYIDICHDFGIPIDLASIEAYIALTTSSIIDTMDDIKKENILIINEFKSEVKERAMATEIVKINGVDRLHTEAKDISIENNIWDGQALLCESVFNKERVKKVDNEDVKYNYSDKGMLLIRNRFFKGACFNTRIQQFFEDAGITKIEELNGITLAKDIKDIKLICTKSCIKYDKFGNMKNWLNTLEDRWGVVKYDKPTHHIMGRYVSTHYQLLQTVLFDRKETLKFLEPTMDYLNKVINDTRVMRNHLKMKVSKENVEIYDINATDEMIMTMVGLTDEFAKTQMYRDFRDDVKDSFIKNLKKGHVLVEGNYSVLFGNGMEMLKATIKDTSNPYYFTGKSILNAGEIHSNNFKYGIDLLGCRSPHVTFGNLLIAKNVECKALDTYFNLSRQILCVNSIGENLLERLSSCDFDSDQLLLSSSEQLIAKVKENYNKFLVPTSLVEAKKVPRENTAKDKCDLDVKTSVNKIGEIINLSQILNTYLANKISQGIDIDSKEMQELYADISQLDVMSCIEIDKAKKEFSVDNVLELRELNKKYKIINVYNAENELVTKEEMIDKYLEYLDIFPFRVDDREAFMIDNDIVGYHHKTVKPNFMEFTGGKKKKKFIEQANEKIDFLHYNSTMCYLEDIVSKEFKKIKAKRNSEKVVISDLFDKNKKIKTSDSQTKIRKTIIDICKEAKNDIAEIWSKAPSEDLSEQEIKEFNSQKYLDSKERKEKCIEELQQKTIKDYDIKKLLVDLSKETKEVIELRNRKKKDNTIEIDMNKYNVYKIGRFLSTVLFASHKDEYMKLFNEFDDVEKLTVVNKNTDTKDKEIIRLYNTDFIVEVNKETSENIEESTL</sequence>
<name>A0AAE5HAH5_CLOBE</name>
<dbReference type="Proteomes" id="UP000822184">
    <property type="component" value="Unassembled WGS sequence"/>
</dbReference>
<organism evidence="1 2">
    <name type="scientific">Clostridium beijerinckii</name>
    <name type="common">Clostridium MP</name>
    <dbReference type="NCBI Taxonomy" id="1520"/>
    <lineage>
        <taxon>Bacteria</taxon>
        <taxon>Bacillati</taxon>
        <taxon>Bacillota</taxon>
        <taxon>Clostridia</taxon>
        <taxon>Eubacteriales</taxon>
        <taxon>Clostridiaceae</taxon>
        <taxon>Clostridium</taxon>
    </lineage>
</organism>
<dbReference type="AlphaFoldDB" id="A0AAE5HAH5"/>
<proteinExistence type="predicted"/>
<reference evidence="1" key="1">
    <citation type="submission" date="2020-06" db="EMBL/GenBank/DDBJ databases">
        <title>Genomic insights into acetone-butanol-ethanol (ABE) fermentation by sequencing solventogenic clostridia strains.</title>
        <authorList>
            <person name="Brown S."/>
        </authorList>
    </citation>
    <scope>NUCLEOTIDE SEQUENCE</scope>
    <source>
        <strain evidence="1">DJ123</strain>
    </source>
</reference>
<comment type="caution">
    <text evidence="1">The sequence shown here is derived from an EMBL/GenBank/DDBJ whole genome shotgun (WGS) entry which is preliminary data.</text>
</comment>
<dbReference type="RefSeq" id="WP_077855442.1">
    <property type="nucleotide sequence ID" value="NZ_JABTDW010000001.1"/>
</dbReference>